<evidence type="ECO:0000259" key="3">
    <source>
        <dbReference type="PROSITE" id="PS50930"/>
    </source>
</evidence>
<organism evidence="4 5">
    <name type="scientific">Vagococcus entomophilus</name>
    <dbReference type="NCBI Taxonomy" id="1160095"/>
    <lineage>
        <taxon>Bacteria</taxon>
        <taxon>Bacillati</taxon>
        <taxon>Bacillota</taxon>
        <taxon>Bacilli</taxon>
        <taxon>Lactobacillales</taxon>
        <taxon>Enterococcaceae</taxon>
        <taxon>Vagococcus</taxon>
    </lineage>
</organism>
<dbReference type="InterPro" id="IPR046947">
    <property type="entry name" value="LytR-like"/>
</dbReference>
<dbReference type="GO" id="GO:0003677">
    <property type="term" value="F:DNA binding"/>
    <property type="evidence" value="ECO:0007669"/>
    <property type="project" value="InterPro"/>
</dbReference>
<dbReference type="EMBL" id="NGJZ01000002">
    <property type="protein sequence ID" value="RSU07334.1"/>
    <property type="molecule type" value="Genomic_DNA"/>
</dbReference>
<comment type="caution">
    <text evidence="4">The sequence shown here is derived from an EMBL/GenBank/DDBJ whole genome shotgun (WGS) entry which is preliminary data.</text>
</comment>
<protein>
    <recommendedName>
        <fullName evidence="6">Response regulatory domain-containing protein</fullName>
    </recommendedName>
</protein>
<sequence length="234" mass="27810">MKLKVAIFENQRHLAEKIENLLFHYHPTLFETSIYYSSNKLLAHIPTIEYDFFILTLEQLPPNGLKVAQKIREQNTNIPLILLANNPNQVKLEEIFLVHPFDYMIQPIQKNRFFKTLESVTNSLAQTRQTISFMENKKTVRINSATIIYFEKDRRQVIIHTKEQHHITYMSTKYLLKLLNHKFIQVHTSYIINLDFVSVIKKNYVYLKKDNTKIIKVPISRKFKESAFKKIVLD</sequence>
<feature type="domain" description="HTH LytTR-type" evidence="3">
    <location>
        <begin position="131"/>
        <end position="195"/>
    </location>
</feature>
<dbReference type="PROSITE" id="PS50930">
    <property type="entry name" value="HTH_LYTTR"/>
    <property type="match status" value="1"/>
</dbReference>
<dbReference type="PANTHER" id="PTHR37299">
    <property type="entry name" value="TRANSCRIPTIONAL REGULATOR-RELATED"/>
    <property type="match status" value="1"/>
</dbReference>
<gene>
    <name evidence="4" type="ORF">CBF30_08785</name>
</gene>
<dbReference type="OrthoDB" id="3190595at2"/>
<dbReference type="InterPro" id="IPR001789">
    <property type="entry name" value="Sig_transdc_resp-reg_receiver"/>
</dbReference>
<dbReference type="PANTHER" id="PTHR37299:SF1">
    <property type="entry name" value="STAGE 0 SPORULATION PROTEIN A HOMOLOG"/>
    <property type="match status" value="1"/>
</dbReference>
<evidence type="ECO:0008006" key="6">
    <source>
        <dbReference type="Google" id="ProtNLM"/>
    </source>
</evidence>
<dbReference type="Pfam" id="PF04397">
    <property type="entry name" value="LytTR"/>
    <property type="match status" value="1"/>
</dbReference>
<evidence type="ECO:0000256" key="1">
    <source>
        <dbReference type="PROSITE-ProRule" id="PRU00169"/>
    </source>
</evidence>
<dbReference type="InterPro" id="IPR007492">
    <property type="entry name" value="LytTR_DNA-bd_dom"/>
</dbReference>
<keyword evidence="5" id="KW-1185">Reference proteome</keyword>
<evidence type="ECO:0000313" key="5">
    <source>
        <dbReference type="Proteomes" id="UP000288669"/>
    </source>
</evidence>
<evidence type="ECO:0000259" key="2">
    <source>
        <dbReference type="PROSITE" id="PS50110"/>
    </source>
</evidence>
<dbReference type="Gene3D" id="2.40.50.1020">
    <property type="entry name" value="LytTr DNA-binding domain"/>
    <property type="match status" value="1"/>
</dbReference>
<feature type="domain" description="Response regulatory" evidence="2">
    <location>
        <begin position="4"/>
        <end position="121"/>
    </location>
</feature>
<dbReference type="AlphaFoldDB" id="A0A430AHK6"/>
<dbReference type="SUPFAM" id="SSF52172">
    <property type="entry name" value="CheY-like"/>
    <property type="match status" value="1"/>
</dbReference>
<dbReference type="PROSITE" id="PS50110">
    <property type="entry name" value="RESPONSE_REGULATORY"/>
    <property type="match status" value="1"/>
</dbReference>
<dbReference type="InterPro" id="IPR011006">
    <property type="entry name" value="CheY-like_superfamily"/>
</dbReference>
<dbReference type="RefSeq" id="WP_126825321.1">
    <property type="nucleotide sequence ID" value="NZ_JBHLWU010000002.1"/>
</dbReference>
<evidence type="ECO:0000313" key="4">
    <source>
        <dbReference type="EMBL" id="RSU07334.1"/>
    </source>
</evidence>
<dbReference type="GO" id="GO:0000156">
    <property type="term" value="F:phosphorelay response regulator activity"/>
    <property type="evidence" value="ECO:0007669"/>
    <property type="project" value="InterPro"/>
</dbReference>
<comment type="caution">
    <text evidence="1">Lacks conserved residue(s) required for the propagation of feature annotation.</text>
</comment>
<reference evidence="4 5" key="1">
    <citation type="submission" date="2017-05" db="EMBL/GenBank/DDBJ databases">
        <title>Vagococcus spp. assemblies.</title>
        <authorList>
            <person name="Gulvik C.A."/>
        </authorList>
    </citation>
    <scope>NUCLEOTIDE SEQUENCE [LARGE SCALE GENOMIC DNA]</scope>
    <source>
        <strain evidence="4 5">DSM 24756</strain>
    </source>
</reference>
<dbReference type="Gene3D" id="3.40.50.2300">
    <property type="match status" value="1"/>
</dbReference>
<accession>A0A430AHK6</accession>
<proteinExistence type="predicted"/>
<dbReference type="SMART" id="SM00850">
    <property type="entry name" value="LytTR"/>
    <property type="match status" value="1"/>
</dbReference>
<name>A0A430AHK6_9ENTE</name>
<dbReference type="Proteomes" id="UP000288669">
    <property type="component" value="Unassembled WGS sequence"/>
</dbReference>